<comment type="caution">
    <text evidence="5">The sequence shown here is derived from an EMBL/GenBank/DDBJ whole genome shotgun (WGS) entry which is preliminary data.</text>
</comment>
<dbReference type="InterPro" id="IPR007657">
    <property type="entry name" value="Glycosyltransferase_61"/>
</dbReference>
<dbReference type="PANTHER" id="PTHR20961:SF124">
    <property type="entry name" value="GLYCOSYLTRANSFERASE"/>
    <property type="match status" value="1"/>
</dbReference>
<name>A0A8H7R764_9FUNG</name>
<keyword evidence="1" id="KW-0328">Glycosyltransferase</keyword>
<sequence>MNESSWTCTGSGRNQICTFTNFCVDKHNGPFVLSSSEPPQVNLINGAEEESMWFQPKHKTSRPRNIQFINETLFVYGLYSPFHFSHFLYNGLMPLFSLMKEHDATPRSWTLRAATFWNEHTPIDFILPGGPDIVLEENDALTGRQVLPSRRAMCFPKAVVGTGNRCSLFYCEGQIRSQHYQEFKDYVLEQPVQPNNTCEASRVIYKETGQYRVGILNRQKSRRITNVPELIERMMALDKVKDGIDYSVVTIDFEKGCDLIHTANVVKDLDILIAPFGNGLGSGLFMKNDATVISIPSRYYTEDWFKYPMTAIGRRLFEFQCDSSHCQEYEEDRAAEILNRYGVVLNATEMTEFVASAYPREVLLNHLPEEKIYTPIGLYHKDVERRIDVDGFLPFLKRVMDNKPPSNMTFPDTCQKENVCCDSDCGGPLSRNIFGENNAWK</sequence>
<evidence type="ECO:0000313" key="5">
    <source>
        <dbReference type="EMBL" id="KAG2204523.1"/>
    </source>
</evidence>
<evidence type="ECO:0000256" key="3">
    <source>
        <dbReference type="ARBA" id="ARBA00023180"/>
    </source>
</evidence>
<feature type="domain" description="Glycosyltransferase 61 catalytic" evidence="4">
    <location>
        <begin position="84"/>
        <end position="293"/>
    </location>
</feature>
<evidence type="ECO:0000313" key="6">
    <source>
        <dbReference type="Proteomes" id="UP000603453"/>
    </source>
</evidence>
<dbReference type="EMBL" id="JAEPRD010000043">
    <property type="protein sequence ID" value="KAG2204523.1"/>
    <property type="molecule type" value="Genomic_DNA"/>
</dbReference>
<dbReference type="PANTHER" id="PTHR20961">
    <property type="entry name" value="GLYCOSYLTRANSFERASE"/>
    <property type="match status" value="1"/>
</dbReference>
<evidence type="ECO:0000259" key="4">
    <source>
        <dbReference type="Pfam" id="PF04577"/>
    </source>
</evidence>
<dbReference type="InterPro" id="IPR049625">
    <property type="entry name" value="Glyco_transf_61_cat"/>
</dbReference>
<protein>
    <recommendedName>
        <fullName evidence="4">Glycosyltransferase 61 catalytic domain-containing protein</fullName>
    </recommendedName>
</protein>
<reference evidence="5" key="1">
    <citation type="submission" date="2020-12" db="EMBL/GenBank/DDBJ databases">
        <title>Metabolic potential, ecology and presence of endohyphal bacteria is reflected in genomic diversity of Mucoromycotina.</title>
        <authorList>
            <person name="Muszewska A."/>
            <person name="Okrasinska A."/>
            <person name="Steczkiewicz K."/>
            <person name="Drgas O."/>
            <person name="Orlowska M."/>
            <person name="Perlinska-Lenart U."/>
            <person name="Aleksandrzak-Piekarczyk T."/>
            <person name="Szatraj K."/>
            <person name="Zielenkiewicz U."/>
            <person name="Pilsyk S."/>
            <person name="Malc E."/>
            <person name="Mieczkowski P."/>
            <person name="Kruszewska J.S."/>
            <person name="Biernat P."/>
            <person name="Pawlowska J."/>
        </authorList>
    </citation>
    <scope>NUCLEOTIDE SEQUENCE</scope>
    <source>
        <strain evidence="5">WA0000017839</strain>
    </source>
</reference>
<keyword evidence="2" id="KW-0808">Transferase</keyword>
<dbReference type="GO" id="GO:0016757">
    <property type="term" value="F:glycosyltransferase activity"/>
    <property type="evidence" value="ECO:0007669"/>
    <property type="project" value="UniProtKB-KW"/>
</dbReference>
<evidence type="ECO:0000256" key="2">
    <source>
        <dbReference type="ARBA" id="ARBA00022679"/>
    </source>
</evidence>
<dbReference type="AlphaFoldDB" id="A0A8H7R764"/>
<dbReference type="OrthoDB" id="529273at2759"/>
<gene>
    <name evidence="5" type="ORF">INT47_012582</name>
</gene>
<keyword evidence="3" id="KW-0325">Glycoprotein</keyword>
<proteinExistence type="predicted"/>
<organism evidence="5 6">
    <name type="scientific">Mucor saturninus</name>
    <dbReference type="NCBI Taxonomy" id="64648"/>
    <lineage>
        <taxon>Eukaryota</taxon>
        <taxon>Fungi</taxon>
        <taxon>Fungi incertae sedis</taxon>
        <taxon>Mucoromycota</taxon>
        <taxon>Mucoromycotina</taxon>
        <taxon>Mucoromycetes</taxon>
        <taxon>Mucorales</taxon>
        <taxon>Mucorineae</taxon>
        <taxon>Mucoraceae</taxon>
        <taxon>Mucor</taxon>
    </lineage>
</organism>
<evidence type="ECO:0000256" key="1">
    <source>
        <dbReference type="ARBA" id="ARBA00022676"/>
    </source>
</evidence>
<dbReference type="Pfam" id="PF04577">
    <property type="entry name" value="Glyco_transf_61"/>
    <property type="match status" value="1"/>
</dbReference>
<accession>A0A8H7R764</accession>
<dbReference type="Proteomes" id="UP000603453">
    <property type="component" value="Unassembled WGS sequence"/>
</dbReference>
<keyword evidence="6" id="KW-1185">Reference proteome</keyword>